<dbReference type="KEGG" id="cal:CAALFM_C110850WA"/>
<reference evidence="3 4" key="1">
    <citation type="journal article" date="2004" name="Proc. Natl. Acad. Sci. U.S.A.">
        <title>The diploid genome sequence of Candida albicans.</title>
        <authorList>
            <person name="Jones T."/>
            <person name="Federspiel N.A."/>
            <person name="Chibana H."/>
            <person name="Dungan J."/>
            <person name="Kalman S."/>
            <person name="Magee B.B."/>
            <person name="Newport G."/>
            <person name="Thorstenson Y.R."/>
            <person name="Agabian N."/>
            <person name="Magee P.T."/>
            <person name="Davis R.W."/>
            <person name="Scherer S."/>
        </authorList>
    </citation>
    <scope>NUCLEOTIDE SEQUENCE [LARGE SCALE GENOMIC DNA]</scope>
    <source>
        <strain evidence="4">SC5314 / ATCC MYA-2876</strain>
    </source>
</reference>
<dbReference type="EMBL" id="CP017623">
    <property type="protein sequence ID" value="AOW26712.1"/>
    <property type="molecule type" value="Genomic_DNA"/>
</dbReference>
<keyword evidence="4" id="KW-1185">Reference proteome</keyword>
<sequence>MAENAHSISTATDSSAYSSGKSSTKHGHRNKRLKSTNSSRYMVQETPVPVQTNSEISQNLKTSTLTTTTTNSNNDNNNGNTNEIAILNSSPLKQLSPSQPLPEVLPTEPDENQPASFEQSQSTKFPIDVIPIQSSHATNESSVLEDQSLLDRSYWSKQVFEFNVDPLSCSIGTNPININSQNTMEIPTELSFSVWSNALLESIQREMILYQSLIVKRYKLFQQFEFLNTIVNNYADDLIQQENQLIEKINLIKVKLAEIIERGI</sequence>
<dbReference type="OMA" id="INSQNTM"/>
<feature type="region of interest" description="Disordered" evidence="1">
    <location>
        <begin position="1"/>
        <end position="59"/>
    </location>
</feature>
<evidence type="ECO:0000313" key="3">
    <source>
        <dbReference type="EMBL" id="AOW26712.1"/>
    </source>
</evidence>
<dbReference type="AlphaFoldDB" id="A0A1D8PEY8"/>
<accession>A0A1D8PEY8</accession>
<evidence type="ECO:0000256" key="1">
    <source>
        <dbReference type="SAM" id="MobiDB-lite"/>
    </source>
</evidence>
<feature type="compositionally biased region" description="Polar residues" evidence="1">
    <location>
        <begin position="49"/>
        <end position="59"/>
    </location>
</feature>
<dbReference type="STRING" id="237561.A0A1D8PEY8"/>
<feature type="region of interest" description="Disordered" evidence="1">
    <location>
        <begin position="92"/>
        <end position="121"/>
    </location>
</feature>
<reference evidence="3 4" key="2">
    <citation type="journal article" date="2007" name="Genome Biol.">
        <title>Assembly of the Candida albicans genome into sixteen supercontigs aligned on the eight chromosomes.</title>
        <authorList>
            <person name="van het Hoog M."/>
            <person name="Rast T.J."/>
            <person name="Martchenko M."/>
            <person name="Grindle S."/>
            <person name="Dignard D."/>
            <person name="Hogues H."/>
            <person name="Cuomo C."/>
            <person name="Berriman M."/>
            <person name="Scherer S."/>
            <person name="Magee B.B."/>
            <person name="Whiteway M."/>
            <person name="Chibana H."/>
            <person name="Nantel A."/>
            <person name="Magee P.T."/>
        </authorList>
    </citation>
    <scope>GENOME REANNOTATION</scope>
    <source>
        <strain evidence="4">SC5314 / ATCC MYA-2876</strain>
    </source>
</reference>
<dbReference type="OrthoDB" id="4056678at2759"/>
<proteinExistence type="predicted"/>
<dbReference type="VEuPathDB" id="FungiDB:C1_10850W_A"/>
<dbReference type="RefSeq" id="XP_713937.2">
    <property type="nucleotide sequence ID" value="XM_708844.2"/>
</dbReference>
<gene>
    <name evidence="3" type="ordered locus">CAALFM_C110850WA</name>
    <name evidence="2" type="ordered locus">orf19.9868</name>
</gene>
<feature type="region of interest" description="Disordered" evidence="1">
    <location>
        <begin position="65"/>
        <end position="84"/>
    </location>
</feature>
<evidence type="ECO:0000313" key="2">
    <source>
        <dbReference type="CGD" id="CAL0000176140"/>
    </source>
</evidence>
<feature type="compositionally biased region" description="Low complexity" evidence="1">
    <location>
        <begin position="92"/>
        <end position="102"/>
    </location>
</feature>
<feature type="compositionally biased region" description="Polar residues" evidence="1">
    <location>
        <begin position="1"/>
        <end position="13"/>
    </location>
</feature>
<evidence type="ECO:0008006" key="5">
    <source>
        <dbReference type="Google" id="ProtNLM"/>
    </source>
</evidence>
<dbReference type="CGD" id="CAL0000176140">
    <property type="gene designation" value="orf19.9868"/>
</dbReference>
<dbReference type="GeneID" id="3644451"/>
<organism evidence="3 4">
    <name type="scientific">Candida albicans (strain SC5314 / ATCC MYA-2876)</name>
    <name type="common">Yeast</name>
    <dbReference type="NCBI Taxonomy" id="237561"/>
    <lineage>
        <taxon>Eukaryota</taxon>
        <taxon>Fungi</taxon>
        <taxon>Dikarya</taxon>
        <taxon>Ascomycota</taxon>
        <taxon>Saccharomycotina</taxon>
        <taxon>Pichiomycetes</taxon>
        <taxon>Debaryomycetaceae</taxon>
        <taxon>Candida/Lodderomyces clade</taxon>
        <taxon>Candida</taxon>
    </lineage>
</organism>
<dbReference type="InParanoid" id="A0A1D8PEY8"/>
<protein>
    <recommendedName>
        <fullName evidence="5">Extracellular mutant protein 11 C-terminal domain-containing protein</fullName>
    </recommendedName>
</protein>
<dbReference type="Proteomes" id="UP000000559">
    <property type="component" value="Chromosome 1"/>
</dbReference>
<feature type="compositionally biased region" description="Basic residues" evidence="1">
    <location>
        <begin position="23"/>
        <end position="34"/>
    </location>
</feature>
<reference evidence="3 4" key="3">
    <citation type="journal article" date="2013" name="Genome Biol.">
        <title>Assembly of a phased diploid Candida albicans genome facilitates allele-specific measurements and provides a simple model for repeat and indel structure.</title>
        <authorList>
            <person name="Muzzey D."/>
            <person name="Schwartz K."/>
            <person name="Weissman J.S."/>
            <person name="Sherlock G."/>
        </authorList>
    </citation>
    <scope>NUCLEOTIDE SEQUENCE [LARGE SCALE GENOMIC DNA]</scope>
    <source>
        <strain evidence="4">SC5314 / ATCC MYA-2876</strain>
    </source>
</reference>
<dbReference type="SMR" id="A0A1D8PEY8"/>
<evidence type="ECO:0000313" key="4">
    <source>
        <dbReference type="Proteomes" id="UP000000559"/>
    </source>
</evidence>
<name>A0A1D8PEY8_CANAL</name>